<proteinExistence type="predicted"/>
<dbReference type="Proteomes" id="UP000751190">
    <property type="component" value="Unassembled WGS sequence"/>
</dbReference>
<keyword evidence="2" id="KW-1185">Reference proteome</keyword>
<accession>A0A8J6C5L5</accession>
<reference evidence="1" key="1">
    <citation type="submission" date="2021-05" db="EMBL/GenBank/DDBJ databases">
        <title>The genome of the haptophyte Pavlova lutheri (Diacronema luteri, Pavlovales) - a model for lipid biosynthesis in eukaryotic algae.</title>
        <authorList>
            <person name="Hulatt C.J."/>
            <person name="Posewitz M.C."/>
        </authorList>
    </citation>
    <scope>NUCLEOTIDE SEQUENCE</scope>
    <source>
        <strain evidence="1">NIVA-4/92</strain>
    </source>
</reference>
<name>A0A8J6C5L5_DIALT</name>
<organism evidence="1 2">
    <name type="scientific">Diacronema lutheri</name>
    <name type="common">Unicellular marine alga</name>
    <name type="synonym">Monochrysis lutheri</name>
    <dbReference type="NCBI Taxonomy" id="2081491"/>
    <lineage>
        <taxon>Eukaryota</taxon>
        <taxon>Haptista</taxon>
        <taxon>Haptophyta</taxon>
        <taxon>Pavlovophyceae</taxon>
        <taxon>Pavlovales</taxon>
        <taxon>Pavlovaceae</taxon>
        <taxon>Diacronema</taxon>
    </lineage>
</organism>
<dbReference type="AlphaFoldDB" id="A0A8J6C5L5"/>
<evidence type="ECO:0000313" key="1">
    <source>
        <dbReference type="EMBL" id="KAG8461169.1"/>
    </source>
</evidence>
<dbReference type="OMA" id="MHNAYES"/>
<comment type="caution">
    <text evidence="1">The sequence shown here is derived from an EMBL/GenBank/DDBJ whole genome shotgun (WGS) entry which is preliminary data.</text>
</comment>
<protein>
    <submittedName>
        <fullName evidence="1">Uncharacterized protein</fullName>
    </submittedName>
</protein>
<dbReference type="EMBL" id="JAGTXO010000027">
    <property type="protein sequence ID" value="KAG8461169.1"/>
    <property type="molecule type" value="Genomic_DNA"/>
</dbReference>
<gene>
    <name evidence="1" type="ORF">KFE25_002358</name>
</gene>
<dbReference type="OrthoDB" id="10299167at2759"/>
<sequence length="258" mass="28694">MPADVASRDQVFKDWVRRDLVKPMHTQGPPPHANQAEVARPLSSILPAESYRPTPTHGPLWQRQQPLDVARSRRSLQTSQAIDGRLATLTAAGPSLPGGKEWTNATDSIRIYRPPATTRILPQKKKMDALGTSVGWQSSIPPAVPTPVYNPLTHATHVVTRADAHGNGATVDVHAGVEVYRQMTAKDLSKDVWHGRRKGVATWEDLVHPFAVNQNKEFRQGFRAEPKPYHPVTGEMSAWMHNAYESRTRIPFTGKYPS</sequence>
<evidence type="ECO:0000313" key="2">
    <source>
        <dbReference type="Proteomes" id="UP000751190"/>
    </source>
</evidence>